<evidence type="ECO:0000313" key="8">
    <source>
        <dbReference type="EMBL" id="EHK81860.1"/>
    </source>
</evidence>
<evidence type="ECO:0000256" key="1">
    <source>
        <dbReference type="ARBA" id="ARBA00004651"/>
    </source>
</evidence>
<evidence type="ECO:0008006" key="10">
    <source>
        <dbReference type="Google" id="ProtNLM"/>
    </source>
</evidence>
<gene>
    <name evidence="8" type="ORF">AK37_17978</name>
</gene>
<dbReference type="GO" id="GO:0005886">
    <property type="term" value="C:plasma membrane"/>
    <property type="evidence" value="ECO:0007669"/>
    <property type="project" value="UniProtKB-SubCell"/>
</dbReference>
<organism evidence="8 9">
    <name type="scientific">Rhodococcus pyridinivorans AK37</name>
    <dbReference type="NCBI Taxonomy" id="1114960"/>
    <lineage>
        <taxon>Bacteria</taxon>
        <taxon>Bacillati</taxon>
        <taxon>Actinomycetota</taxon>
        <taxon>Actinomycetes</taxon>
        <taxon>Mycobacteriales</taxon>
        <taxon>Nocardiaceae</taxon>
        <taxon>Rhodococcus</taxon>
    </lineage>
</organism>
<keyword evidence="5 7" id="KW-1133">Transmembrane helix</keyword>
<accession>H0JV61</accession>
<comment type="caution">
    <text evidence="8">The sequence shown here is derived from an EMBL/GenBank/DDBJ whole genome shotgun (WGS) entry which is preliminary data.</text>
</comment>
<comment type="subcellular location">
    <subcellularLocation>
        <location evidence="1">Cell membrane</location>
        <topology evidence="1">Multi-pass membrane protein</topology>
    </subcellularLocation>
</comment>
<evidence type="ECO:0000256" key="7">
    <source>
        <dbReference type="SAM" id="Phobius"/>
    </source>
</evidence>
<reference evidence="8 9" key="1">
    <citation type="submission" date="2011-12" db="EMBL/GenBank/DDBJ databases">
        <authorList>
            <person name="Kriszt B."/>
            <person name="Tancsics A."/>
            <person name="Cserhati M."/>
            <person name="Toth A."/>
            <person name="Nagy I."/>
            <person name="Horvath B."/>
            <person name="Tamura T."/>
            <person name="Kukolya J."/>
            <person name="Szoboszlay S."/>
        </authorList>
    </citation>
    <scope>NUCLEOTIDE SEQUENCE [LARGE SCALE GENOMIC DNA]</scope>
    <source>
        <strain evidence="8 9">AK37</strain>
    </source>
</reference>
<evidence type="ECO:0000256" key="4">
    <source>
        <dbReference type="ARBA" id="ARBA00022692"/>
    </source>
</evidence>
<dbReference type="AlphaFoldDB" id="H0JV61"/>
<dbReference type="Pfam" id="PF04226">
    <property type="entry name" value="Transgly_assoc"/>
    <property type="match status" value="1"/>
</dbReference>
<protein>
    <recommendedName>
        <fullName evidence="10">Transglycosylase associated protein</fullName>
    </recommendedName>
</protein>
<proteinExistence type="inferred from homology"/>
<evidence type="ECO:0000256" key="5">
    <source>
        <dbReference type="ARBA" id="ARBA00022989"/>
    </source>
</evidence>
<comment type="similarity">
    <text evidence="2">Belongs to the UPF0410 family.</text>
</comment>
<keyword evidence="3" id="KW-1003">Cell membrane</keyword>
<name>H0JV61_9NOCA</name>
<feature type="transmembrane region" description="Helical" evidence="7">
    <location>
        <begin position="85"/>
        <end position="105"/>
    </location>
</feature>
<evidence type="ECO:0000256" key="2">
    <source>
        <dbReference type="ARBA" id="ARBA00011006"/>
    </source>
</evidence>
<evidence type="ECO:0000313" key="9">
    <source>
        <dbReference type="Proteomes" id="UP000005064"/>
    </source>
</evidence>
<keyword evidence="6 7" id="KW-0472">Membrane</keyword>
<evidence type="ECO:0000256" key="6">
    <source>
        <dbReference type="ARBA" id="ARBA00023136"/>
    </source>
</evidence>
<dbReference type="PATRIC" id="fig|1114960.4.peg.3667"/>
<keyword evidence="4 7" id="KW-0812">Transmembrane</keyword>
<feature type="transmembrane region" description="Helical" evidence="7">
    <location>
        <begin position="50"/>
        <end position="69"/>
    </location>
</feature>
<feature type="transmembrane region" description="Helical" evidence="7">
    <location>
        <begin position="20"/>
        <end position="43"/>
    </location>
</feature>
<sequence>MGYMVVEVAPPRVRRRTERLTMGQIIGTIIFGAVIGILARLVIPGKQAMGMLITIVIGIIGALIGYWIWGLISSEGNENTSGIDWIRWIISIAVAVVLTLIYTSATRERR</sequence>
<dbReference type="Proteomes" id="UP000005064">
    <property type="component" value="Unassembled WGS sequence"/>
</dbReference>
<dbReference type="InterPro" id="IPR007341">
    <property type="entry name" value="Transgly_assoc"/>
</dbReference>
<dbReference type="EMBL" id="AHBW01000052">
    <property type="protein sequence ID" value="EHK81860.1"/>
    <property type="molecule type" value="Genomic_DNA"/>
</dbReference>
<evidence type="ECO:0000256" key="3">
    <source>
        <dbReference type="ARBA" id="ARBA00022475"/>
    </source>
</evidence>
<dbReference type="PANTHER" id="PTHR33884:SF3">
    <property type="entry name" value="UPF0410 PROTEIN YMGE"/>
    <property type="match status" value="1"/>
</dbReference>
<dbReference type="PANTHER" id="PTHR33884">
    <property type="entry name" value="UPF0410 PROTEIN YMGE"/>
    <property type="match status" value="1"/>
</dbReference>